<dbReference type="Proteomes" id="UP000079169">
    <property type="component" value="Unplaced"/>
</dbReference>
<feature type="compositionally biased region" description="Basic and acidic residues" evidence="2">
    <location>
        <begin position="307"/>
        <end position="333"/>
    </location>
</feature>
<proteinExistence type="predicted"/>
<evidence type="ECO:0000313" key="3">
    <source>
        <dbReference type="Proteomes" id="UP000079169"/>
    </source>
</evidence>
<keyword evidence="3" id="KW-1185">Reference proteome</keyword>
<feature type="compositionally biased region" description="Polar residues" evidence="2">
    <location>
        <begin position="334"/>
        <end position="354"/>
    </location>
</feature>
<protein>
    <submittedName>
        <fullName evidence="4">Uncharacterized protein LOC113469837</fullName>
    </submittedName>
</protein>
<evidence type="ECO:0000256" key="2">
    <source>
        <dbReference type="SAM" id="MobiDB-lite"/>
    </source>
</evidence>
<dbReference type="GeneID" id="113469837"/>
<dbReference type="AlphaFoldDB" id="A0A3Q0J9I5"/>
<evidence type="ECO:0000313" key="4">
    <source>
        <dbReference type="RefSeq" id="XP_026683613.1"/>
    </source>
</evidence>
<dbReference type="PaxDb" id="121845-A0A3Q0J9I5"/>
<name>A0A3Q0J9I5_DIACI</name>
<gene>
    <name evidence="4" type="primary">LOC113469837</name>
</gene>
<dbReference type="RefSeq" id="XP_026683613.1">
    <property type="nucleotide sequence ID" value="XM_026827812.1"/>
</dbReference>
<evidence type="ECO:0000256" key="1">
    <source>
        <dbReference type="SAM" id="Coils"/>
    </source>
</evidence>
<accession>A0A3Q0J9I5</accession>
<feature type="compositionally biased region" description="Low complexity" evidence="2">
    <location>
        <begin position="271"/>
        <end position="285"/>
    </location>
</feature>
<organism evidence="3 4">
    <name type="scientific">Diaphorina citri</name>
    <name type="common">Asian citrus psyllid</name>
    <dbReference type="NCBI Taxonomy" id="121845"/>
    <lineage>
        <taxon>Eukaryota</taxon>
        <taxon>Metazoa</taxon>
        <taxon>Ecdysozoa</taxon>
        <taxon>Arthropoda</taxon>
        <taxon>Hexapoda</taxon>
        <taxon>Insecta</taxon>
        <taxon>Pterygota</taxon>
        <taxon>Neoptera</taxon>
        <taxon>Paraneoptera</taxon>
        <taxon>Hemiptera</taxon>
        <taxon>Sternorrhyncha</taxon>
        <taxon>Psylloidea</taxon>
        <taxon>Psyllidae</taxon>
        <taxon>Diaphorininae</taxon>
        <taxon>Diaphorina</taxon>
    </lineage>
</organism>
<keyword evidence="1" id="KW-0175">Coiled coil</keyword>
<sequence length="354" mass="40250">MLGEEAVLQLKGILREEIRDSVGSEMTKLNEAFGQLKTEIVHSLDSKVQEKVNEATQEINKNLVQLKKNDTDLEEKIKKCEKQLLEEKKRKNLIIHGLGTFQNWKERENAVFQMIREKMGIICNNEDIDAIIKLDKRRDDGPILVKFTTNRKKLDVLFNRKLLKDTSIFIDEDYSKEIVEKRKELKKIMKQLKNDGKEKVYLKQDKLFVDGILWSKEEHETGALVKEGDMDVEMANDSQEQGKKDSANKKRGRSPGSADVSGNQGRKPKKQQSLQKQQKLNKFFNRSLEPRPRSSSAGASLGPEIAKIVDKLTAKEKQPSASIGEDKGKKEEIQSGTENGSGEQRNEPSGTEEA</sequence>
<dbReference type="KEGG" id="dci:113469837"/>
<feature type="region of interest" description="Disordered" evidence="2">
    <location>
        <begin position="234"/>
        <end position="354"/>
    </location>
</feature>
<reference evidence="4" key="1">
    <citation type="submission" date="2025-08" db="UniProtKB">
        <authorList>
            <consortium name="RefSeq"/>
        </authorList>
    </citation>
    <scope>IDENTIFICATION</scope>
</reference>
<feature type="coiled-coil region" evidence="1">
    <location>
        <begin position="49"/>
        <end position="90"/>
    </location>
</feature>